<reference evidence="1 2" key="1">
    <citation type="journal article" date="2020" name="Sci. Rep.">
        <title>A novel cyanobacterial geosmin producer, revising GeoA distribution and dispersion patterns in Bacteria.</title>
        <authorList>
            <person name="Churro C."/>
            <person name="Semedo-Aguiar A.P."/>
            <person name="Silva A.D."/>
            <person name="Pereira-Leal J.B."/>
            <person name="Leite R.B."/>
        </authorList>
    </citation>
    <scope>NUCLEOTIDE SEQUENCE [LARGE SCALE GENOMIC DNA]</scope>
    <source>
        <strain evidence="1 2">IPMA8</strain>
    </source>
</reference>
<dbReference type="EMBL" id="SRRZ01000147">
    <property type="protein sequence ID" value="NQE37719.1"/>
    <property type="molecule type" value="Genomic_DNA"/>
</dbReference>
<name>A0ABX2D528_9CYAN</name>
<dbReference type="Proteomes" id="UP000702425">
    <property type="component" value="Unassembled WGS sequence"/>
</dbReference>
<protein>
    <submittedName>
        <fullName evidence="1">Uncharacterized protein</fullName>
    </submittedName>
</protein>
<accession>A0ABX2D528</accession>
<gene>
    <name evidence="1" type="ORF">E5S67_05494</name>
</gene>
<organism evidence="1 2">
    <name type="scientific">Microcoleus asticus IPMA8</name>
    <dbReference type="NCBI Taxonomy" id="2563858"/>
    <lineage>
        <taxon>Bacteria</taxon>
        <taxon>Bacillati</taxon>
        <taxon>Cyanobacteriota</taxon>
        <taxon>Cyanophyceae</taxon>
        <taxon>Oscillatoriophycideae</taxon>
        <taxon>Oscillatoriales</taxon>
        <taxon>Microcoleaceae</taxon>
        <taxon>Microcoleus</taxon>
        <taxon>Microcoleus asticus</taxon>
    </lineage>
</organism>
<proteinExistence type="predicted"/>
<keyword evidence="2" id="KW-1185">Reference proteome</keyword>
<evidence type="ECO:0000313" key="1">
    <source>
        <dbReference type="EMBL" id="NQE37719.1"/>
    </source>
</evidence>
<comment type="caution">
    <text evidence="1">The sequence shown here is derived from an EMBL/GenBank/DDBJ whole genome shotgun (WGS) entry which is preliminary data.</text>
</comment>
<sequence>MQSCHITTIRQVVRTKSRFLKILGNKDSSSVLSFLVFILPAFFPESAFRAEQQLVAKSTPKLAGGRRLPS</sequence>
<evidence type="ECO:0000313" key="2">
    <source>
        <dbReference type="Proteomes" id="UP000702425"/>
    </source>
</evidence>